<organism evidence="1 2">
    <name type="scientific">Triticum turgidum subsp. durum</name>
    <name type="common">Durum wheat</name>
    <name type="synonym">Triticum durum</name>
    <dbReference type="NCBI Taxonomy" id="4567"/>
    <lineage>
        <taxon>Eukaryota</taxon>
        <taxon>Viridiplantae</taxon>
        <taxon>Streptophyta</taxon>
        <taxon>Embryophyta</taxon>
        <taxon>Tracheophyta</taxon>
        <taxon>Spermatophyta</taxon>
        <taxon>Magnoliopsida</taxon>
        <taxon>Liliopsida</taxon>
        <taxon>Poales</taxon>
        <taxon>Poaceae</taxon>
        <taxon>BOP clade</taxon>
        <taxon>Pooideae</taxon>
        <taxon>Triticodae</taxon>
        <taxon>Triticeae</taxon>
        <taxon>Triticinae</taxon>
        <taxon>Triticum</taxon>
    </lineage>
</organism>
<sequence>MSMEPSWIVPCDSGWSMEEAAAAWSSEDRISFQTSLPSHSDSVQLQMVEYASPSLAPATHDNDSSYPIQVFEEAVEPFRADYSDSMEWKMHKVPPSLIDVFPRYKEPLTVAIGPYHHGAHPGLLEAERMKHVAATQCMRESTRSLQEMYNAVFFVLPDARNLYHQDNPAKFRDDNFLPMMFLDACFLVQYMRWYYVNDDDMDEALNNYFFANYEHICTDIMKLENQIPWVVVQAIFHFMPAAPASPWPWEDFVIAMRRGLKNQTDDRKSKEDGIVVVPEYKPPHLLGLVWFYVVGKDEKDELPLGNRPISLSMSVAELDAVGITFKPEAETEEGLVDMGLHSKPPFFGVLSVPPLCLTDRNATWLVNMAAFELCRASDFDDIADKNSDVCSYLQLFVMLLDQERHVHDLRAKGVIQGGGLTSKETLEFFTLIGKNMRYEEVIWAQVVPLHYQALD</sequence>
<reference evidence="1 2" key="1">
    <citation type="submission" date="2017-09" db="EMBL/GenBank/DDBJ databases">
        <authorList>
            <consortium name="International Durum Wheat Genome Sequencing Consortium (IDWGSC)"/>
            <person name="Milanesi L."/>
        </authorList>
    </citation>
    <scope>NUCLEOTIDE SEQUENCE [LARGE SCALE GENOMIC DNA]</scope>
    <source>
        <strain evidence="2">cv. Svevo</strain>
    </source>
</reference>
<dbReference type="Proteomes" id="UP000324705">
    <property type="component" value="Chromosome 1A"/>
</dbReference>
<name>A0A9R0Q075_TRITD</name>
<dbReference type="InterPro" id="IPR004158">
    <property type="entry name" value="DUF247_pln"/>
</dbReference>
<dbReference type="EMBL" id="LT934111">
    <property type="protein sequence ID" value="VAH00453.1"/>
    <property type="molecule type" value="Genomic_DNA"/>
</dbReference>
<evidence type="ECO:0000313" key="2">
    <source>
        <dbReference type="Proteomes" id="UP000324705"/>
    </source>
</evidence>
<accession>A0A9R0Q075</accession>
<dbReference type="AlphaFoldDB" id="A0A9R0Q075"/>
<dbReference type="Gramene" id="TRITD1Av1G004100.1">
    <property type="protein sequence ID" value="TRITD1Av1G004100.1"/>
    <property type="gene ID" value="TRITD1Av1G004100"/>
</dbReference>
<proteinExistence type="predicted"/>
<dbReference type="OMA" id="EKFVTAM"/>
<dbReference type="PANTHER" id="PTHR31549">
    <property type="entry name" value="PROTEIN, PUTATIVE (DUF247)-RELATED-RELATED"/>
    <property type="match status" value="1"/>
</dbReference>
<dbReference type="PANTHER" id="PTHR31549:SF148">
    <property type="match status" value="1"/>
</dbReference>
<evidence type="ECO:0000313" key="1">
    <source>
        <dbReference type="EMBL" id="VAH00453.1"/>
    </source>
</evidence>
<protein>
    <submittedName>
        <fullName evidence="1">Uncharacterized protein</fullName>
    </submittedName>
</protein>
<gene>
    <name evidence="1" type="ORF">TRITD_1Av1G004100</name>
</gene>
<dbReference type="Pfam" id="PF03140">
    <property type="entry name" value="DUF247"/>
    <property type="match status" value="1"/>
</dbReference>
<keyword evidence="2" id="KW-1185">Reference proteome</keyword>